<protein>
    <submittedName>
        <fullName evidence="3">UPF0149 family protein</fullName>
    </submittedName>
</protein>
<sequence length="204" mass="22620">MQATPTEVSGPTFDQLADLCLRYGCFQSPSLFHGVLTAQLCVAQAPLRTHWVALLSQLLGTEVAQLSAQDQQLALEWLDATQDQLGSSQLDFEPLLPDDLYELEERFTALIKWIQGFTKAFQAAQVEMKQLSQEAQEGLEDLQRILAASGEQVFDGEDNERDMMELVEFVRLLALMLFTELHPEAPQVMTPTGSAAPGGEGRLH</sequence>
<name>A0ABW8PVK6_9GAMM</name>
<dbReference type="InterPro" id="IPR011978">
    <property type="entry name" value="YgfB-like"/>
</dbReference>
<evidence type="ECO:0000256" key="1">
    <source>
        <dbReference type="ARBA" id="ARBA00038308"/>
    </source>
</evidence>
<dbReference type="PANTHER" id="PTHR37528">
    <property type="entry name" value="UPF0149 PROTEIN YGFB"/>
    <property type="match status" value="1"/>
</dbReference>
<evidence type="ECO:0000313" key="4">
    <source>
        <dbReference type="Proteomes" id="UP001621714"/>
    </source>
</evidence>
<accession>A0ABW8PVK6</accession>
<dbReference type="SUPFAM" id="SSF101327">
    <property type="entry name" value="YgfB-like"/>
    <property type="match status" value="1"/>
</dbReference>
<proteinExistence type="inferred from homology"/>
<dbReference type="EMBL" id="JBANFI010000002">
    <property type="protein sequence ID" value="MFK7160319.1"/>
    <property type="molecule type" value="Genomic_DNA"/>
</dbReference>
<dbReference type="Pfam" id="PF03695">
    <property type="entry name" value="UPF0149"/>
    <property type="match status" value="1"/>
</dbReference>
<feature type="coiled-coil region" evidence="2">
    <location>
        <begin position="114"/>
        <end position="148"/>
    </location>
</feature>
<gene>
    <name evidence="3" type="ORF">V6U78_04625</name>
</gene>
<organism evidence="3 4">
    <name type="scientific">Marinospirillum alkalitolerans</name>
    <dbReference type="NCBI Taxonomy" id="3123374"/>
    <lineage>
        <taxon>Bacteria</taxon>
        <taxon>Pseudomonadati</taxon>
        <taxon>Pseudomonadota</taxon>
        <taxon>Gammaproteobacteria</taxon>
        <taxon>Oceanospirillales</taxon>
        <taxon>Oceanospirillaceae</taxon>
        <taxon>Marinospirillum</taxon>
    </lineage>
</organism>
<comment type="caution">
    <text evidence="3">The sequence shown here is derived from an EMBL/GenBank/DDBJ whole genome shotgun (WGS) entry which is preliminary data.</text>
</comment>
<comment type="similarity">
    <text evidence="1">Belongs to the UPF0149 family.</text>
</comment>
<dbReference type="Gene3D" id="1.20.120.740">
    <property type="entry name" value="YgfB uncharacterised protein family UPF0149, PF03695"/>
    <property type="match status" value="1"/>
</dbReference>
<reference evidence="3 4" key="1">
    <citation type="submission" date="2024-02" db="EMBL/GenBank/DDBJ databases">
        <title>Marinospirillum sp. MEB 164 isolated from Lonar lake sediment.</title>
        <authorList>
            <person name="Joshi A."/>
            <person name="Thite S."/>
        </authorList>
    </citation>
    <scope>NUCLEOTIDE SEQUENCE [LARGE SCALE GENOMIC DNA]</scope>
    <source>
        <strain evidence="3 4">MEB164</strain>
    </source>
</reference>
<dbReference type="Proteomes" id="UP001621714">
    <property type="component" value="Unassembled WGS sequence"/>
</dbReference>
<dbReference type="InterPro" id="IPR036255">
    <property type="entry name" value="YgfB-like_sf"/>
</dbReference>
<keyword evidence="2" id="KW-0175">Coiled coil</keyword>
<keyword evidence="4" id="KW-1185">Reference proteome</keyword>
<evidence type="ECO:0000256" key="2">
    <source>
        <dbReference type="SAM" id="Coils"/>
    </source>
</evidence>
<evidence type="ECO:0000313" key="3">
    <source>
        <dbReference type="EMBL" id="MFK7160319.1"/>
    </source>
</evidence>
<dbReference type="RefSeq" id="WP_405337780.1">
    <property type="nucleotide sequence ID" value="NZ_JBANFI010000002.1"/>
</dbReference>
<dbReference type="PANTHER" id="PTHR37528:SF1">
    <property type="entry name" value="UPF0149 PROTEIN YGFB"/>
    <property type="match status" value="1"/>
</dbReference>